<evidence type="ECO:0000256" key="2">
    <source>
        <dbReference type="SAM" id="MobiDB-lite"/>
    </source>
</evidence>
<dbReference type="SUPFAM" id="SSF47473">
    <property type="entry name" value="EF-hand"/>
    <property type="match status" value="1"/>
</dbReference>
<accession>A0A7J6MG12</accession>
<organism evidence="4 5">
    <name type="scientific">Perkinsus olseni</name>
    <name type="common">Perkinsus atlanticus</name>
    <dbReference type="NCBI Taxonomy" id="32597"/>
    <lineage>
        <taxon>Eukaryota</taxon>
        <taxon>Sar</taxon>
        <taxon>Alveolata</taxon>
        <taxon>Perkinsozoa</taxon>
        <taxon>Perkinsea</taxon>
        <taxon>Perkinsida</taxon>
        <taxon>Perkinsidae</taxon>
        <taxon>Perkinsus</taxon>
    </lineage>
</organism>
<dbReference type="GO" id="GO:0005509">
    <property type="term" value="F:calcium ion binding"/>
    <property type="evidence" value="ECO:0007669"/>
    <property type="project" value="InterPro"/>
</dbReference>
<feature type="domain" description="EF-hand" evidence="3">
    <location>
        <begin position="503"/>
        <end position="538"/>
    </location>
</feature>
<dbReference type="InterPro" id="IPR011992">
    <property type="entry name" value="EF-hand-dom_pair"/>
</dbReference>
<feature type="domain" description="EF-hand" evidence="3">
    <location>
        <begin position="544"/>
        <end position="579"/>
    </location>
</feature>
<dbReference type="PROSITE" id="PS50222">
    <property type="entry name" value="EF_HAND_2"/>
    <property type="match status" value="2"/>
</dbReference>
<feature type="compositionally biased region" description="Acidic residues" evidence="2">
    <location>
        <begin position="418"/>
        <end position="430"/>
    </location>
</feature>
<comment type="caution">
    <text evidence="4">The sequence shown here is derived from an EMBL/GenBank/DDBJ whole genome shotgun (WGS) entry which is preliminary data.</text>
</comment>
<feature type="region of interest" description="Disordered" evidence="2">
    <location>
        <begin position="25"/>
        <end position="64"/>
    </location>
</feature>
<gene>
    <name evidence="4" type="ORF">FOZ61_002491</name>
</gene>
<evidence type="ECO:0000256" key="1">
    <source>
        <dbReference type="ARBA" id="ARBA00022837"/>
    </source>
</evidence>
<proteinExistence type="predicted"/>
<dbReference type="CDD" id="cd00051">
    <property type="entry name" value="EFh"/>
    <property type="match status" value="1"/>
</dbReference>
<feature type="region of interest" description="Disordered" evidence="2">
    <location>
        <begin position="261"/>
        <end position="314"/>
    </location>
</feature>
<evidence type="ECO:0000313" key="4">
    <source>
        <dbReference type="EMBL" id="KAF4669931.1"/>
    </source>
</evidence>
<dbReference type="EMBL" id="JABAHT010000017">
    <property type="protein sequence ID" value="KAF4669931.1"/>
    <property type="molecule type" value="Genomic_DNA"/>
</dbReference>
<dbReference type="InterPro" id="IPR018247">
    <property type="entry name" value="EF_Hand_1_Ca_BS"/>
</dbReference>
<evidence type="ECO:0000313" key="5">
    <source>
        <dbReference type="Proteomes" id="UP000570595"/>
    </source>
</evidence>
<dbReference type="Proteomes" id="UP000570595">
    <property type="component" value="Unassembled WGS sequence"/>
</dbReference>
<dbReference type="SMART" id="SM00054">
    <property type="entry name" value="EFh"/>
    <property type="match status" value="2"/>
</dbReference>
<dbReference type="OrthoDB" id="437849at2759"/>
<feature type="compositionally biased region" description="Acidic residues" evidence="2">
    <location>
        <begin position="621"/>
        <end position="642"/>
    </location>
</feature>
<sequence length="669" mass="75776">MASIRSFPLVRAGSHRNVLKSVTEYNQSRAADMNDSTEGMNSKTHRSRPATPHGEPHLLTDHSVGRPCGGWSTTRLFSYRRSVAWPPPKDWNVELALIPVFCRAVAPFVTISSPSPEQGPQERLLHAFELADLIGVRRTPEMMYEQLTVHRAETAATRASESMVSEHEKYFALGVPRKGDDVSDSYAEQMHFHKSQLAQNKKSIKKLLRELARPLPPEEVASVAVGTPRWWKSSSFGKGDPFRRSIASPRLRLGRNYSRTAREQGEEIDGDGMESPRDFIGPLKPTIPRTPKDTAERKREGNKAIRSPRRKRDQFRLTRIAAGRPDLVKMGQRRGKTTSFEVWLKRQREIEAREAEEAAAKANAHLFQLFSRQGSRQTILCKKSVSFELPMDFNHSHPADLLRSRSLQPEHVSKLTADEEAEEAEEEEKAESEKSETGSSKSSIEDIRVVRRPRMPIRASGLISHGGDVHPTLDMLPTIFMHIATEEESRLRQLAKRYGMSILDVEKIKQEFDKYDVDGSGAIEKEEFHSIVRNILGAKEKYDLSQKRLEEFWKMLDADDSGSVTLEEFLGFFWKYFWTRGGDVPGAQVNLLDCIGRVPPWSDERIEEIALGGFLATLGDIDSDDDDAEESEDEDEDEEACIEPESARSKLVRTVLSKIVEKRIRSNST</sequence>
<name>A0A7J6MG12_PEROL</name>
<reference evidence="4 5" key="1">
    <citation type="submission" date="2020-04" db="EMBL/GenBank/DDBJ databases">
        <title>Perkinsus olseni comparative genomics.</title>
        <authorList>
            <person name="Bogema D.R."/>
        </authorList>
    </citation>
    <scope>NUCLEOTIDE SEQUENCE [LARGE SCALE GENOMIC DNA]</scope>
    <source>
        <strain evidence="4">ATCC PRA-179</strain>
    </source>
</reference>
<protein>
    <recommendedName>
        <fullName evidence="3">EF-hand domain-containing protein</fullName>
    </recommendedName>
</protein>
<dbReference type="Pfam" id="PF13499">
    <property type="entry name" value="EF-hand_7"/>
    <property type="match status" value="1"/>
</dbReference>
<feature type="compositionally biased region" description="Basic and acidic residues" evidence="2">
    <location>
        <begin position="54"/>
        <end position="64"/>
    </location>
</feature>
<dbReference type="Gene3D" id="1.10.238.10">
    <property type="entry name" value="EF-hand"/>
    <property type="match status" value="1"/>
</dbReference>
<feature type="compositionally biased region" description="Basic and acidic residues" evidence="2">
    <location>
        <begin position="290"/>
        <end position="303"/>
    </location>
</feature>
<dbReference type="AlphaFoldDB" id="A0A7J6MG12"/>
<dbReference type="PROSITE" id="PS00018">
    <property type="entry name" value="EF_HAND_1"/>
    <property type="match status" value="2"/>
</dbReference>
<dbReference type="InterPro" id="IPR002048">
    <property type="entry name" value="EF_hand_dom"/>
</dbReference>
<feature type="region of interest" description="Disordered" evidence="2">
    <location>
        <begin position="402"/>
        <end position="447"/>
    </location>
</feature>
<feature type="region of interest" description="Disordered" evidence="2">
    <location>
        <begin position="618"/>
        <end position="644"/>
    </location>
</feature>
<keyword evidence="1" id="KW-0106">Calcium</keyword>
<feature type="compositionally biased region" description="Polar residues" evidence="2">
    <location>
        <begin position="25"/>
        <end position="42"/>
    </location>
</feature>
<evidence type="ECO:0000259" key="3">
    <source>
        <dbReference type="PROSITE" id="PS50222"/>
    </source>
</evidence>